<organism evidence="11 12">
    <name type="scientific">Fusarium agapanthi</name>
    <dbReference type="NCBI Taxonomy" id="1803897"/>
    <lineage>
        <taxon>Eukaryota</taxon>
        <taxon>Fungi</taxon>
        <taxon>Dikarya</taxon>
        <taxon>Ascomycota</taxon>
        <taxon>Pezizomycotina</taxon>
        <taxon>Sordariomycetes</taxon>
        <taxon>Hypocreomycetidae</taxon>
        <taxon>Hypocreales</taxon>
        <taxon>Nectriaceae</taxon>
        <taxon>Fusarium</taxon>
        <taxon>Fusarium fujikuroi species complex</taxon>
    </lineage>
</organism>
<evidence type="ECO:0000256" key="6">
    <source>
        <dbReference type="ARBA" id="ARBA00023136"/>
    </source>
</evidence>
<feature type="transmembrane region" description="Helical" evidence="8">
    <location>
        <begin position="277"/>
        <end position="297"/>
    </location>
</feature>
<evidence type="ECO:0000313" key="12">
    <source>
        <dbReference type="Proteomes" id="UP000737391"/>
    </source>
</evidence>
<evidence type="ECO:0000256" key="4">
    <source>
        <dbReference type="ARBA" id="ARBA00022989"/>
    </source>
</evidence>
<evidence type="ECO:0000256" key="2">
    <source>
        <dbReference type="ARBA" id="ARBA00022448"/>
    </source>
</evidence>
<feature type="compositionally biased region" description="Polar residues" evidence="7">
    <location>
        <begin position="498"/>
        <end position="509"/>
    </location>
</feature>
<evidence type="ECO:0000256" key="1">
    <source>
        <dbReference type="ARBA" id="ARBA00004141"/>
    </source>
</evidence>
<keyword evidence="6 8" id="KW-0472">Membrane</keyword>
<dbReference type="InterPro" id="IPR039261">
    <property type="entry name" value="FNR_nucleotide-bd"/>
</dbReference>
<feature type="domain" description="Ferric oxidoreductase" evidence="10">
    <location>
        <begin position="281"/>
        <end position="396"/>
    </location>
</feature>
<dbReference type="EMBL" id="LUFC02000455">
    <property type="protein sequence ID" value="KAF4497172.1"/>
    <property type="molecule type" value="Genomic_DNA"/>
</dbReference>
<sequence>MWSSTTMPALAIVLSALSFIPSASATVPLEGYGRDDYPVPCAQACSYAIPYNLDCPEYAGMTAEEKAAAYPSAACFANDTSYLTSMAYCIHTYCPKSVKIYKIEYFWEVMMIYDSEALTIRWSYPEALAQVNTTTAPKPLSPEETVFNRTISIDSTTYQSYMNGVKGYKAVAKNESMYSILAFMTCVMVPIGFSLLRFLPFPTSFRSKVYGYLIDPPAWGRQHSVATLGIGMVPTRGQALFILYLIGINCLATFAGYPNYTPNGIFPDRHYELMRHIGNRAGSVAFANIPVVILYAGRSSVLLRLTNWSYSTFLLLHRWTATICVVQVALHSLLWLRIMIEGDSYPLVLTYPYWYVGIVGTVAFSALIPFSMLPIRKIMYEVFLITHIVLTIGALVGSWYHIVFLYEDKGGFEIWLIIAFCFWGLERVLRILRISRYGIKKAYVTRIDDQYLRVDIPDVDAQGHCFVYFPTLSWRVWENHPFSIVNCSKGQLDGESIIPSSASHTQSENEGAISPTEASASKEMGGAVSNIRQLRVHSTTTKPGITLFVQNLRGMTAKLAKKADTGIAIPVLIESSYGHEDTTRFEPNIEYPNTLVISGGVGIAGVLSSLQASLSMYAKPLGTTKLYWGIKSKGLVDVVKNMIVGGDDAEEKEGQSSNWGHIETHVSVGERMDIKRVLTTELENTIGGTTVVVCGPHAMCDEARYVCAAMARHGVVAQDDSKDGVEYSSAGLTATRNMHERAASRLVLSHYMLGDITEGHARKDINDAIAMGLDGFVLNVGYPKLDWVPETLTYLYGYADDLVSKGGAFKLALSIDLYATGAWCYDKKLGNDCGGPKEYETILKSFLGRDSYLRYDPNNLPFITTFSKRDEAITQGALWHKSIFQSTTCPGGDSSVKYFQEPTGTDAGQDALHWALVVPAHSSGFTVNVMRNGKSISSKVLQTGLNYGTVEDGIEEGTQRLVIKNDCHDGISNFNPVIMPAKGAVDSSECWQVEGEPILDWTGEKVMGTTLGLEMLTLVITMTLLTHPFRFTNTKARTSDVKFINGVFANLRKLTTTAREGQIIRVSCQDITHVGFKVQSRCSSIQGAAGTIGGYAFDEVNGSPGGTIVFCGGFFAPGQEHLTAVQRELDADRTKQKDSIFMTDNDVIIKDQYIGADHQINSNRVYMPEMVEKLARMRTRRYLTAANADTYAWYTVESSFTAIYGQPPNGELPDCDDEDPITTSSAPPEPHPTEQPTTYDCSLNTFQVKYCDHAINSLMRNDDTNYGDGKALSGNFWGDATGNVFVTGKGCVLSGNEMWWRYQDLRDDNKGGCGKCGSVHYGNGCRFTVNYKTNCDNR</sequence>
<evidence type="ECO:0000256" key="7">
    <source>
        <dbReference type="SAM" id="MobiDB-lite"/>
    </source>
</evidence>
<evidence type="ECO:0000313" key="11">
    <source>
        <dbReference type="EMBL" id="KAF4497172.1"/>
    </source>
</evidence>
<dbReference type="GO" id="GO:0015677">
    <property type="term" value="P:copper ion import"/>
    <property type="evidence" value="ECO:0007669"/>
    <property type="project" value="TreeGrafter"/>
</dbReference>
<dbReference type="GO" id="GO:0000293">
    <property type="term" value="F:ferric-chelate reductase activity"/>
    <property type="evidence" value="ECO:0007669"/>
    <property type="project" value="TreeGrafter"/>
</dbReference>
<dbReference type="PANTHER" id="PTHR32361">
    <property type="entry name" value="FERRIC/CUPRIC REDUCTASE TRANSMEMBRANE COMPONENT"/>
    <property type="match status" value="1"/>
</dbReference>
<keyword evidence="4 8" id="KW-1133">Transmembrane helix</keyword>
<dbReference type="Pfam" id="PF15474">
    <property type="entry name" value="MU117"/>
    <property type="match status" value="1"/>
</dbReference>
<dbReference type="SUPFAM" id="SSF52343">
    <property type="entry name" value="Ferredoxin reductase-like, C-terminal NADP-linked domain"/>
    <property type="match status" value="1"/>
</dbReference>
<feature type="region of interest" description="Disordered" evidence="7">
    <location>
        <begin position="498"/>
        <end position="520"/>
    </location>
</feature>
<dbReference type="Pfam" id="PF03659">
    <property type="entry name" value="Glyco_hydro_71"/>
    <property type="match status" value="1"/>
</dbReference>
<feature type="transmembrane region" description="Helical" evidence="8">
    <location>
        <begin position="318"/>
        <end position="340"/>
    </location>
</feature>
<gene>
    <name evidence="11" type="ORF">FAGAP_6695</name>
</gene>
<evidence type="ECO:0000256" key="3">
    <source>
        <dbReference type="ARBA" id="ARBA00022692"/>
    </source>
</evidence>
<name>A0A9P5B739_9HYPO</name>
<feature type="chain" id="PRO_5040218692" evidence="9">
    <location>
        <begin position="26"/>
        <end position="1338"/>
    </location>
</feature>
<keyword evidence="12" id="KW-1185">Reference proteome</keyword>
<dbReference type="CDD" id="cd06186">
    <property type="entry name" value="NOX_Duox_like_FAD_NADP"/>
    <property type="match status" value="1"/>
</dbReference>
<evidence type="ECO:0000259" key="10">
    <source>
        <dbReference type="Pfam" id="PF01794"/>
    </source>
</evidence>
<comment type="subcellular location">
    <subcellularLocation>
        <location evidence="1">Membrane</location>
        <topology evidence="1">Multi-pass membrane protein</topology>
    </subcellularLocation>
</comment>
<proteinExistence type="predicted"/>
<dbReference type="GO" id="GO:0005886">
    <property type="term" value="C:plasma membrane"/>
    <property type="evidence" value="ECO:0007669"/>
    <property type="project" value="TreeGrafter"/>
</dbReference>
<feature type="transmembrane region" description="Helical" evidence="8">
    <location>
        <begin position="414"/>
        <end position="432"/>
    </location>
</feature>
<dbReference type="Proteomes" id="UP000737391">
    <property type="component" value="Unassembled WGS sequence"/>
</dbReference>
<dbReference type="InterPro" id="IPR029167">
    <property type="entry name" value="Mug117"/>
</dbReference>
<evidence type="ECO:0000256" key="9">
    <source>
        <dbReference type="SAM" id="SignalP"/>
    </source>
</evidence>
<dbReference type="GO" id="GO:0051118">
    <property type="term" value="F:glucan endo-1,3-alpha-glucosidase activity"/>
    <property type="evidence" value="ECO:0007669"/>
    <property type="project" value="InterPro"/>
</dbReference>
<dbReference type="PANTHER" id="PTHR32361:SF9">
    <property type="entry name" value="FERRIC REDUCTASE TRANSMEMBRANE COMPONENT 3-RELATED"/>
    <property type="match status" value="1"/>
</dbReference>
<keyword evidence="9" id="KW-0732">Signal</keyword>
<dbReference type="Gene3D" id="3.40.50.80">
    <property type="entry name" value="Nucleotide-binding domain of ferredoxin-NADP reductase (FNR) module"/>
    <property type="match status" value="1"/>
</dbReference>
<protein>
    <submittedName>
        <fullName evidence="11">Ferric reductase Fre2p</fullName>
    </submittedName>
</protein>
<feature type="signal peptide" evidence="9">
    <location>
        <begin position="1"/>
        <end position="25"/>
    </location>
</feature>
<dbReference type="InterPro" id="IPR051410">
    <property type="entry name" value="Ferric/Cupric_Reductase"/>
</dbReference>
<reference evidence="11" key="1">
    <citation type="submission" date="2020-01" db="EMBL/GenBank/DDBJ databases">
        <title>Identification and distribution of gene clusters putatively required for synthesis of sphingolipid metabolism inhibitors in phylogenetically diverse species of the filamentous fungus Fusarium.</title>
        <authorList>
            <person name="Kim H.-S."/>
            <person name="Busman M."/>
            <person name="Brown D.W."/>
            <person name="Divon H."/>
            <person name="Uhlig S."/>
            <person name="Proctor R.H."/>
        </authorList>
    </citation>
    <scope>NUCLEOTIDE SEQUENCE</scope>
    <source>
        <strain evidence="11">NRRL 31653</strain>
    </source>
</reference>
<dbReference type="OrthoDB" id="167398at2759"/>
<dbReference type="InterPro" id="IPR005197">
    <property type="entry name" value="Glyco_hydro_71"/>
</dbReference>
<feature type="region of interest" description="Disordered" evidence="7">
    <location>
        <begin position="1207"/>
        <end position="1237"/>
    </location>
</feature>
<feature type="transmembrane region" description="Helical" evidence="8">
    <location>
        <begin position="382"/>
        <end position="402"/>
    </location>
</feature>
<accession>A0A9P5B739</accession>
<dbReference type="SFLD" id="SFLDG01168">
    <property type="entry name" value="Ferric_reductase_subgroup_(FRE"/>
    <property type="match status" value="1"/>
</dbReference>
<dbReference type="Pfam" id="PF01794">
    <property type="entry name" value="Ferric_reduct"/>
    <property type="match status" value="1"/>
</dbReference>
<evidence type="ECO:0000256" key="5">
    <source>
        <dbReference type="ARBA" id="ARBA00023065"/>
    </source>
</evidence>
<keyword evidence="5" id="KW-0406">Ion transport</keyword>
<dbReference type="GO" id="GO:0006879">
    <property type="term" value="P:intracellular iron ion homeostasis"/>
    <property type="evidence" value="ECO:0007669"/>
    <property type="project" value="TreeGrafter"/>
</dbReference>
<evidence type="ECO:0000256" key="8">
    <source>
        <dbReference type="SAM" id="Phobius"/>
    </source>
</evidence>
<dbReference type="SFLD" id="SFLDS00052">
    <property type="entry name" value="Ferric_Reductase_Domain"/>
    <property type="match status" value="1"/>
</dbReference>
<comment type="caution">
    <text evidence="11">The sequence shown here is derived from an EMBL/GenBank/DDBJ whole genome shotgun (WGS) entry which is preliminary data.</text>
</comment>
<dbReference type="GO" id="GO:0006826">
    <property type="term" value="P:iron ion transport"/>
    <property type="evidence" value="ECO:0007669"/>
    <property type="project" value="TreeGrafter"/>
</dbReference>
<feature type="transmembrane region" description="Helical" evidence="8">
    <location>
        <begin position="239"/>
        <end position="257"/>
    </location>
</feature>
<keyword evidence="2" id="KW-0813">Transport</keyword>
<dbReference type="InterPro" id="IPR013130">
    <property type="entry name" value="Fe3_Rdtase_TM_dom"/>
</dbReference>
<keyword evidence="3 8" id="KW-0812">Transmembrane</keyword>
<feature type="transmembrane region" description="Helical" evidence="8">
    <location>
        <begin position="352"/>
        <end position="370"/>
    </location>
</feature>
<feature type="transmembrane region" description="Helical" evidence="8">
    <location>
        <begin position="177"/>
        <end position="199"/>
    </location>
</feature>